<reference evidence="2" key="4">
    <citation type="submission" date="2025-09" db="UniProtKB">
        <authorList>
            <consortium name="Ensembl"/>
        </authorList>
    </citation>
    <scope>IDENTIFICATION</scope>
    <source>
        <strain evidence="2">17573</strain>
    </source>
</reference>
<dbReference type="AlphaFoldDB" id="A0A1D5RKY1"/>
<dbReference type="Ensembl" id="ENSMMUT00000054292.2">
    <property type="protein sequence ID" value="ENSMMUP00000060975.2"/>
    <property type="gene ID" value="ENSMMUG00000003130.4"/>
</dbReference>
<evidence type="ECO:0000256" key="1">
    <source>
        <dbReference type="SAM" id="MobiDB-lite"/>
    </source>
</evidence>
<reference evidence="2" key="3">
    <citation type="submission" date="2025-08" db="UniProtKB">
        <authorList>
            <consortium name="Ensembl"/>
        </authorList>
    </citation>
    <scope>IDENTIFICATION</scope>
    <source>
        <strain evidence="2">17573</strain>
    </source>
</reference>
<keyword evidence="3" id="KW-1185">Reference proteome</keyword>
<dbReference type="ExpressionAtlas" id="A0A1D5RKY1">
    <property type="expression patterns" value="baseline"/>
</dbReference>
<evidence type="ECO:0000313" key="3">
    <source>
        <dbReference type="Proteomes" id="UP000006718"/>
    </source>
</evidence>
<gene>
    <name evidence="2" type="primary">RAD50</name>
</gene>
<organism evidence="2 3">
    <name type="scientific">Macaca mulatta</name>
    <name type="common">Rhesus macaque</name>
    <dbReference type="NCBI Taxonomy" id="9544"/>
    <lineage>
        <taxon>Eukaryota</taxon>
        <taxon>Metazoa</taxon>
        <taxon>Chordata</taxon>
        <taxon>Craniata</taxon>
        <taxon>Vertebrata</taxon>
        <taxon>Euteleostomi</taxon>
        <taxon>Mammalia</taxon>
        <taxon>Eutheria</taxon>
        <taxon>Euarchontoglires</taxon>
        <taxon>Primates</taxon>
        <taxon>Haplorrhini</taxon>
        <taxon>Catarrhini</taxon>
        <taxon>Cercopithecidae</taxon>
        <taxon>Cercopithecinae</taxon>
        <taxon>Macaca</taxon>
    </lineage>
</organism>
<accession>A0A1D5RKY1</accession>
<name>A0A1D5RKY1_MACMU</name>
<reference evidence="2" key="2">
    <citation type="submission" date="2019-01" db="EMBL/GenBank/DDBJ databases">
        <authorList>
            <person name="Graves T."/>
            <person name="Eichler E.E."/>
            <person name="Wilson R.K."/>
        </authorList>
    </citation>
    <scope>NUCLEOTIDE SEQUENCE [LARGE SCALE GENOMIC DNA]</scope>
    <source>
        <strain evidence="2">17573</strain>
    </source>
</reference>
<feature type="region of interest" description="Disordered" evidence="1">
    <location>
        <begin position="1"/>
        <end position="63"/>
    </location>
</feature>
<reference evidence="3" key="1">
    <citation type="journal article" date="2007" name="Science">
        <title>Evolutionary and biomedical insights from the rhesus macaque genome.</title>
        <authorList>
            <person name="Gibbs R.A."/>
            <person name="Rogers J."/>
            <person name="Katze M.G."/>
            <person name="Bumgarner R."/>
            <person name="Weinstock G.M."/>
            <person name="Mardis E.R."/>
            <person name="Remington K.A."/>
            <person name="Strausberg R.L."/>
            <person name="Venter J.C."/>
            <person name="Wilson R.K."/>
            <person name="Batzer M.A."/>
            <person name="Bustamante C.D."/>
            <person name="Eichler E.E."/>
            <person name="Hahn M.W."/>
            <person name="Hardison R.C."/>
            <person name="Makova K.D."/>
            <person name="Miller W."/>
            <person name="Milosavljevic A."/>
            <person name="Palermo R.E."/>
            <person name="Siepel A."/>
            <person name="Sikela J.M."/>
            <person name="Attaway T."/>
            <person name="Bell S."/>
            <person name="Bernard K.E."/>
            <person name="Buhay C.J."/>
            <person name="Chandrabose M.N."/>
            <person name="Dao M."/>
            <person name="Davis C."/>
            <person name="Delehaunty K.D."/>
            <person name="Ding Y."/>
            <person name="Dinh H.H."/>
            <person name="Dugan-Rocha S."/>
            <person name="Fulton L.A."/>
            <person name="Gabisi R.A."/>
            <person name="Garner T.T."/>
            <person name="Godfrey J."/>
            <person name="Hawes A.C."/>
            <person name="Hernandez J."/>
            <person name="Hines S."/>
            <person name="Holder M."/>
            <person name="Hume J."/>
            <person name="Jhangiani S.N."/>
            <person name="Joshi V."/>
            <person name="Khan Z.M."/>
            <person name="Kirkness E.F."/>
            <person name="Cree A."/>
            <person name="Fowler R.G."/>
            <person name="Lee S."/>
            <person name="Lewis L.R."/>
            <person name="Li Z."/>
            <person name="Liu Y.-S."/>
            <person name="Moore S.M."/>
            <person name="Muzny D."/>
            <person name="Nazareth L.V."/>
            <person name="Ngo D.N."/>
            <person name="Okwuonu G.O."/>
            <person name="Pai G."/>
            <person name="Parker D."/>
            <person name="Paul H.A."/>
            <person name="Pfannkoch C."/>
            <person name="Pohl C.S."/>
            <person name="Rogers Y.-H.C."/>
            <person name="Ruiz S.J."/>
            <person name="Sabo A."/>
            <person name="Santibanez J."/>
            <person name="Schneider B.W."/>
            <person name="Smith S.M."/>
            <person name="Sodergren E."/>
            <person name="Svatek A.F."/>
            <person name="Utterback T.R."/>
            <person name="Vattathil S."/>
            <person name="Warren W."/>
            <person name="White C.S."/>
            <person name="Chinwalla A.T."/>
            <person name="Feng Y."/>
            <person name="Halpern A.L."/>
            <person name="Hillier L.W."/>
            <person name="Huang X."/>
            <person name="Minx P."/>
            <person name="Nelson J.O."/>
            <person name="Pepin K.H."/>
            <person name="Qin X."/>
            <person name="Sutton G.G."/>
            <person name="Venter E."/>
            <person name="Walenz B.P."/>
            <person name="Wallis J.W."/>
            <person name="Worley K.C."/>
            <person name="Yang S.-P."/>
            <person name="Jones S.M."/>
            <person name="Marra M.A."/>
            <person name="Rocchi M."/>
            <person name="Schein J.E."/>
            <person name="Baertsch R."/>
            <person name="Clarke L."/>
            <person name="Csuros M."/>
            <person name="Glasscock J."/>
            <person name="Harris R.A."/>
            <person name="Havlak P."/>
            <person name="Jackson A.R."/>
            <person name="Jiang H."/>
            <person name="Liu Y."/>
            <person name="Messina D.N."/>
            <person name="Shen Y."/>
            <person name="Song H.X.-Z."/>
            <person name="Wylie T."/>
            <person name="Zhang L."/>
            <person name="Birney E."/>
            <person name="Han K."/>
            <person name="Konkel M.K."/>
            <person name="Lee J."/>
            <person name="Smit A.F.A."/>
            <person name="Ullmer B."/>
            <person name="Wang H."/>
            <person name="Xing J."/>
            <person name="Burhans R."/>
            <person name="Cheng Z."/>
            <person name="Karro J.E."/>
            <person name="Ma J."/>
            <person name="Raney B."/>
            <person name="She X."/>
            <person name="Cox M.J."/>
            <person name="Demuth J.P."/>
            <person name="Dumas L.J."/>
            <person name="Han S.-G."/>
            <person name="Hopkins J."/>
            <person name="Karimpour-Fard A."/>
            <person name="Kim Y.H."/>
            <person name="Pollack J.R."/>
            <person name="Vinar T."/>
            <person name="Addo-Quaye C."/>
            <person name="Degenhardt J."/>
            <person name="Denby A."/>
            <person name="Hubisz M.J."/>
            <person name="Indap A."/>
            <person name="Kosiol C."/>
            <person name="Lahn B.T."/>
            <person name="Lawson H.A."/>
            <person name="Marklein A."/>
            <person name="Nielsen R."/>
            <person name="Vallender E.J."/>
            <person name="Clark A.G."/>
            <person name="Ferguson B."/>
            <person name="Hernandez R.D."/>
            <person name="Hirani K."/>
            <person name="Kehrer-Sawatzki H."/>
            <person name="Kolb J."/>
            <person name="Patil S."/>
            <person name="Pu L.-L."/>
            <person name="Ren Y."/>
            <person name="Smith D.G."/>
            <person name="Wheeler D.A."/>
            <person name="Schenck I."/>
            <person name="Ball E.V."/>
            <person name="Chen R."/>
            <person name="Cooper D.N."/>
            <person name="Giardine B."/>
            <person name="Hsu F."/>
            <person name="Kent W.J."/>
            <person name="Lesk A."/>
            <person name="Nelson D.L."/>
            <person name="O'brien W.E."/>
            <person name="Pruefer K."/>
            <person name="Stenson P.D."/>
            <person name="Wallace J.C."/>
            <person name="Ke H."/>
            <person name="Liu X.-M."/>
            <person name="Wang P."/>
            <person name="Xiang A.P."/>
            <person name="Yang F."/>
            <person name="Barber G.P."/>
            <person name="Haussler D."/>
            <person name="Karolchik D."/>
            <person name="Kern A.D."/>
            <person name="Kuhn R.M."/>
            <person name="Smith K.E."/>
            <person name="Zwieg A.S."/>
        </authorList>
    </citation>
    <scope>NUCLEOTIDE SEQUENCE [LARGE SCALE GENOMIC DNA]</scope>
    <source>
        <strain evidence="3">17573</strain>
    </source>
</reference>
<evidence type="ECO:0000313" key="2">
    <source>
        <dbReference type="Ensembl" id="ENSMMUP00000060975.2"/>
    </source>
</evidence>
<dbReference type="GeneTree" id="ENSGT00390000018781"/>
<sequence>MSLRKMKVVVSRTGAAAVPGEGRRMRRRPAWSAGPGAPAQGEVAAHPGPPGSPEDGQQRNKKMDSLAAGELNASHQPWVPEFVAHWRKTHQGTARHSSVLPHRNLPTLLLQWLLPCSCLHHLCNASCYPAFPVEYSPAVCFSQPRFWKEMSPFSSSSTTHLSSKCFFYTCLCWAWQQCSSEQNHQLWSHTAYNQIGRQT</sequence>
<protein>
    <submittedName>
        <fullName evidence="2">RAD50 double strand break repair protein</fullName>
    </submittedName>
</protein>
<dbReference type="VEuPathDB" id="HostDB:ENSMMUG00000003130"/>
<proteinExistence type="predicted"/>
<dbReference type="Bgee" id="ENSMMUG00000003130">
    <property type="expression patterns" value="Expressed in ileum and 24 other cell types or tissues"/>
</dbReference>
<dbReference type="Proteomes" id="UP000006718">
    <property type="component" value="Chromosome 6"/>
</dbReference>